<evidence type="ECO:0000313" key="15">
    <source>
        <dbReference type="EMBL" id="EDO16353.1"/>
    </source>
</evidence>
<dbReference type="EMBL" id="DS480426">
    <property type="protein sequence ID" value="EDO16353.1"/>
    <property type="molecule type" value="Genomic_DNA"/>
</dbReference>
<dbReference type="PhylomeDB" id="A7TMW5"/>
<accession>A7TMW5</accession>
<evidence type="ECO:0000256" key="14">
    <source>
        <dbReference type="SAM" id="Phobius"/>
    </source>
</evidence>
<dbReference type="eggNOG" id="KOG2895">
    <property type="taxonomic scope" value="Eukaryota"/>
</dbReference>
<keyword evidence="12" id="KW-0012">Acyltransferase</keyword>
<protein>
    <recommendedName>
        <fullName evidence="3">Glycerophosphocholine acyltransferase 1</fullName>
    </recommendedName>
</protein>
<evidence type="ECO:0000256" key="4">
    <source>
        <dbReference type="ARBA" id="ARBA00022516"/>
    </source>
</evidence>
<keyword evidence="10" id="KW-0594">Phospholipid biosynthesis</keyword>
<dbReference type="InterPro" id="IPR021261">
    <property type="entry name" value="GPCAT"/>
</dbReference>
<evidence type="ECO:0000256" key="2">
    <source>
        <dbReference type="ARBA" id="ARBA00006675"/>
    </source>
</evidence>
<keyword evidence="9 14" id="KW-0472">Membrane</keyword>
<feature type="transmembrane region" description="Helical" evidence="14">
    <location>
        <begin position="110"/>
        <end position="128"/>
    </location>
</feature>
<keyword evidence="13" id="KW-0175">Coiled coil</keyword>
<evidence type="ECO:0000256" key="8">
    <source>
        <dbReference type="ARBA" id="ARBA00023098"/>
    </source>
</evidence>
<evidence type="ECO:0000256" key="1">
    <source>
        <dbReference type="ARBA" id="ARBA00004141"/>
    </source>
</evidence>
<dbReference type="InParanoid" id="A7TMW5"/>
<dbReference type="KEGG" id="vpo:Kpol_1051p1"/>
<feature type="transmembrane region" description="Helical" evidence="14">
    <location>
        <begin position="135"/>
        <end position="154"/>
    </location>
</feature>
<dbReference type="FunCoup" id="A7TMW5">
    <property type="interactions" value="214"/>
</dbReference>
<dbReference type="GO" id="GO:0036151">
    <property type="term" value="P:phosphatidylcholine acyl-chain remodeling"/>
    <property type="evidence" value="ECO:0007669"/>
    <property type="project" value="EnsemblFungi"/>
</dbReference>
<dbReference type="STRING" id="436907.A7TMW5"/>
<dbReference type="GO" id="GO:0090640">
    <property type="term" value="P:phosphatidylcholine biosynthesis from sn-glycero-3-phosphocholine"/>
    <property type="evidence" value="ECO:0007669"/>
    <property type="project" value="EnsemblFungi"/>
</dbReference>
<dbReference type="Pfam" id="PF10998">
    <property type="entry name" value="DUF2838"/>
    <property type="match status" value="1"/>
</dbReference>
<dbReference type="AlphaFoldDB" id="A7TMW5"/>
<evidence type="ECO:0000313" key="16">
    <source>
        <dbReference type="Proteomes" id="UP000000267"/>
    </source>
</evidence>
<feature type="coiled-coil region" evidence="13">
    <location>
        <begin position="349"/>
        <end position="383"/>
    </location>
</feature>
<keyword evidence="5" id="KW-0808">Transferase</keyword>
<dbReference type="HOGENOM" id="CLU_018994_1_2_1"/>
<keyword evidence="7 14" id="KW-1133">Transmembrane helix</keyword>
<keyword evidence="8" id="KW-0443">Lipid metabolism</keyword>
<evidence type="ECO:0000256" key="3">
    <source>
        <dbReference type="ARBA" id="ARBA00019082"/>
    </source>
</evidence>
<evidence type="ECO:0000256" key="6">
    <source>
        <dbReference type="ARBA" id="ARBA00022692"/>
    </source>
</evidence>
<keyword evidence="11" id="KW-1208">Phospholipid metabolism</keyword>
<dbReference type="GeneID" id="5544525"/>
<evidence type="ECO:0000256" key="9">
    <source>
        <dbReference type="ARBA" id="ARBA00023136"/>
    </source>
</evidence>
<dbReference type="PANTHER" id="PTHR31201:SF1">
    <property type="entry name" value="GLYCEROPHOSPHOCHOLINE ACYLTRANSFERASE 1"/>
    <property type="match status" value="1"/>
</dbReference>
<dbReference type="GO" id="GO:0016020">
    <property type="term" value="C:membrane"/>
    <property type="evidence" value="ECO:0007669"/>
    <property type="project" value="UniProtKB-SubCell"/>
</dbReference>
<evidence type="ECO:0000256" key="13">
    <source>
        <dbReference type="SAM" id="Coils"/>
    </source>
</evidence>
<dbReference type="Proteomes" id="UP000000267">
    <property type="component" value="Unassembled WGS sequence"/>
</dbReference>
<evidence type="ECO:0000256" key="11">
    <source>
        <dbReference type="ARBA" id="ARBA00023264"/>
    </source>
</evidence>
<feature type="transmembrane region" description="Helical" evidence="14">
    <location>
        <begin position="240"/>
        <end position="258"/>
    </location>
</feature>
<comment type="subcellular location">
    <subcellularLocation>
        <location evidence="1">Membrane</location>
        <topology evidence="1">Multi-pass membrane protein</topology>
    </subcellularLocation>
</comment>
<organism evidence="16">
    <name type="scientific">Vanderwaltozyma polyspora (strain ATCC 22028 / DSM 70294 / BCRC 21397 / CBS 2163 / NBRC 10782 / NRRL Y-8283 / UCD 57-17)</name>
    <name type="common">Kluyveromyces polysporus</name>
    <dbReference type="NCBI Taxonomy" id="436907"/>
    <lineage>
        <taxon>Eukaryota</taxon>
        <taxon>Fungi</taxon>
        <taxon>Dikarya</taxon>
        <taxon>Ascomycota</taxon>
        <taxon>Saccharomycotina</taxon>
        <taxon>Saccharomycetes</taxon>
        <taxon>Saccharomycetales</taxon>
        <taxon>Saccharomycetaceae</taxon>
        <taxon>Vanderwaltozyma</taxon>
    </lineage>
</organism>
<dbReference type="OrthoDB" id="406287at2759"/>
<keyword evidence="6 14" id="KW-0812">Transmembrane</keyword>
<reference evidence="15 16" key="1">
    <citation type="journal article" date="2007" name="Proc. Natl. Acad. Sci. U.S.A.">
        <title>Independent sorting-out of thousands of duplicated gene pairs in two yeast species descended from a whole-genome duplication.</title>
        <authorList>
            <person name="Scannell D.R."/>
            <person name="Frank A.C."/>
            <person name="Conant G.C."/>
            <person name="Byrne K.P."/>
            <person name="Woolfit M."/>
            <person name="Wolfe K.H."/>
        </authorList>
    </citation>
    <scope>NUCLEOTIDE SEQUENCE [LARGE SCALE GENOMIC DNA]</scope>
    <source>
        <strain evidence="16">ATCC 22028 / DSM 70294 / BCRC 21397 / CBS 2163 / NBRC 10782 / NRRL Y-8283 / UCD 57-17</strain>
    </source>
</reference>
<feature type="transmembrane region" description="Helical" evidence="14">
    <location>
        <begin position="325"/>
        <end position="345"/>
    </location>
</feature>
<sequence>MNGNNSDDELSIKSAFFNEGSVPSFLELLDSTSINQLANRYFASKILKERADLDDWKQKSKNSFKTIDLILQKAFFKETTKIEKIFYPFTLINIFFIGFIMGKFPEWFHVYYTCLLLLLMPIRFYTYYKTNNHYYLADLCYFVNALCLVYIWIWPNSVNLYQSCFAFAFGSLSFAVITWRNSFVIHSIDKITSCFIHMMPPCTFYIIHHGLTRELQQERFPAVIKSLKHDSEHWDFKYNILWTSFYYLIWQSLYHYFITLKKSAKIKSGLRTTSFTYLTSHNFKNVWLAKLPAPYPMIAYTLLQYCYQLTTMSLCGIWFHYKFLAASFLCFIFLCASYNGAKYYIDYYGKKFEKELKAVKMQVENLQQENAQLNSKLNNEYKINGSDNSSELSE</sequence>
<gene>
    <name evidence="15" type="ORF">Kpol_1051p1</name>
</gene>
<evidence type="ECO:0000256" key="12">
    <source>
        <dbReference type="ARBA" id="ARBA00023315"/>
    </source>
</evidence>
<evidence type="ECO:0000256" key="5">
    <source>
        <dbReference type="ARBA" id="ARBA00022679"/>
    </source>
</evidence>
<feature type="transmembrane region" description="Helical" evidence="14">
    <location>
        <begin position="85"/>
        <end position="104"/>
    </location>
</feature>
<feature type="transmembrane region" description="Helical" evidence="14">
    <location>
        <begin position="160"/>
        <end position="179"/>
    </location>
</feature>
<keyword evidence="16" id="KW-1185">Reference proteome</keyword>
<comment type="similarity">
    <text evidence="2">Belongs to the GPC1 family.</text>
</comment>
<dbReference type="GO" id="GO:0106158">
    <property type="term" value="F:glycero-3-phosphocholine acyltransferase activity"/>
    <property type="evidence" value="ECO:0007669"/>
    <property type="project" value="EnsemblFungi"/>
</dbReference>
<evidence type="ECO:0000256" key="7">
    <source>
        <dbReference type="ARBA" id="ARBA00022989"/>
    </source>
</evidence>
<proteinExistence type="inferred from homology"/>
<dbReference type="RefSeq" id="XP_001644211.1">
    <property type="nucleotide sequence ID" value="XM_001644161.1"/>
</dbReference>
<name>A7TMW5_VANPO</name>
<evidence type="ECO:0000256" key="10">
    <source>
        <dbReference type="ARBA" id="ARBA00023209"/>
    </source>
</evidence>
<dbReference type="OMA" id="YIDYYGK"/>
<dbReference type="PANTHER" id="PTHR31201">
    <property type="entry name" value="OS01G0585100 PROTEIN"/>
    <property type="match status" value="1"/>
</dbReference>
<keyword evidence="4" id="KW-0444">Lipid biosynthesis</keyword>